<sequence>MIKNTALQIRSTLVGTAFIALFIILYVIYVAIHFHVEHAKEQSHFLVDYTERAISRIEANPDRYLTAPHYPIGSDALQLVTSYQTLKNSIPNLGEEDKLVTNKVNIGIFEFRGVFSVAELVLIYPVLFDEKKLFAYYRVAPQNVTQLDARLAGRMQPAVFIAAVIIAIMFMVQLYYINHVNLTVRELASWADNLSASKKIEPPPKLKMDGLTSLAYTVNNSINKFSQLLEKEHSFARFTSHELRTQVAVLSTNMEILEAMMRDLSPDERKVLQRMEIAVADMKYQIEALLWISKESQNQLGFSQCDLVEMLNKSIEDNKSIIADRSVKVIVSGDDLQVFTHPTLVQIVFNNLVRNAFQNTLQGLVHIAVVRNGVTILNQNSVENKLVTSSKEPGFGIGLVLVEKIVQKINLDYQVENLHNGRSVTLTFTDENQASTPTPTAD</sequence>
<dbReference type="EC" id="2.7.13.3" evidence="2"/>
<evidence type="ECO:0000259" key="7">
    <source>
        <dbReference type="PROSITE" id="PS50109"/>
    </source>
</evidence>
<dbReference type="RefSeq" id="WP_143872193.1">
    <property type="nucleotide sequence ID" value="NZ_CP041660.1"/>
</dbReference>
<dbReference type="PANTHER" id="PTHR45436">
    <property type="entry name" value="SENSOR HISTIDINE KINASE YKOH"/>
    <property type="match status" value="1"/>
</dbReference>
<evidence type="ECO:0000256" key="2">
    <source>
        <dbReference type="ARBA" id="ARBA00012438"/>
    </source>
</evidence>
<gene>
    <name evidence="8" type="ORF">ABS311_13525</name>
</gene>
<keyword evidence="6" id="KW-0812">Transmembrane</keyword>
<dbReference type="InterPro" id="IPR050428">
    <property type="entry name" value="TCS_sensor_his_kinase"/>
</dbReference>
<keyword evidence="6" id="KW-1133">Transmembrane helix</keyword>
<dbReference type="PANTHER" id="PTHR45436:SF5">
    <property type="entry name" value="SENSOR HISTIDINE KINASE TRCS"/>
    <property type="match status" value="1"/>
</dbReference>
<keyword evidence="9" id="KW-1185">Reference proteome</keyword>
<dbReference type="EMBL" id="JBELOE010000236">
    <property type="protein sequence ID" value="MER2492900.1"/>
    <property type="molecule type" value="Genomic_DNA"/>
</dbReference>
<keyword evidence="3" id="KW-0597">Phosphoprotein</keyword>
<proteinExistence type="predicted"/>
<evidence type="ECO:0000256" key="3">
    <source>
        <dbReference type="ARBA" id="ARBA00022553"/>
    </source>
</evidence>
<evidence type="ECO:0000256" key="4">
    <source>
        <dbReference type="ARBA" id="ARBA00022679"/>
    </source>
</evidence>
<dbReference type="SUPFAM" id="SSF47384">
    <property type="entry name" value="Homodimeric domain of signal transducing histidine kinase"/>
    <property type="match status" value="1"/>
</dbReference>
<dbReference type="InterPro" id="IPR036890">
    <property type="entry name" value="HATPase_C_sf"/>
</dbReference>
<feature type="transmembrane region" description="Helical" evidence="6">
    <location>
        <begin position="12"/>
        <end position="32"/>
    </location>
</feature>
<accession>A0ABV1RJ50</accession>
<dbReference type="SUPFAM" id="SSF55874">
    <property type="entry name" value="ATPase domain of HSP90 chaperone/DNA topoisomerase II/histidine kinase"/>
    <property type="match status" value="1"/>
</dbReference>
<comment type="caution">
    <text evidence="8">The sequence shown here is derived from an EMBL/GenBank/DDBJ whole genome shotgun (WGS) entry which is preliminary data.</text>
</comment>
<evidence type="ECO:0000256" key="1">
    <source>
        <dbReference type="ARBA" id="ARBA00000085"/>
    </source>
</evidence>
<dbReference type="CDD" id="cd00082">
    <property type="entry name" value="HisKA"/>
    <property type="match status" value="1"/>
</dbReference>
<comment type="catalytic activity">
    <reaction evidence="1">
        <text>ATP + protein L-histidine = ADP + protein N-phospho-L-histidine.</text>
        <dbReference type="EC" id="2.7.13.3"/>
    </reaction>
</comment>
<evidence type="ECO:0000313" key="9">
    <source>
        <dbReference type="Proteomes" id="UP001467690"/>
    </source>
</evidence>
<dbReference type="Proteomes" id="UP001467690">
    <property type="component" value="Unassembled WGS sequence"/>
</dbReference>
<reference evidence="8 9" key="1">
    <citation type="submission" date="2024-06" db="EMBL/GenBank/DDBJ databases">
        <authorList>
            <person name="Chen R.Y."/>
        </authorList>
    </citation>
    <scope>NUCLEOTIDE SEQUENCE [LARGE SCALE GENOMIC DNA]</scope>
    <source>
        <strain evidence="8 9">D2</strain>
    </source>
</reference>
<feature type="transmembrane region" description="Helical" evidence="6">
    <location>
        <begin position="106"/>
        <end position="128"/>
    </location>
</feature>
<dbReference type="Gene3D" id="3.30.565.10">
    <property type="entry name" value="Histidine kinase-like ATPase, C-terminal domain"/>
    <property type="match status" value="1"/>
</dbReference>
<dbReference type="GO" id="GO:0016301">
    <property type="term" value="F:kinase activity"/>
    <property type="evidence" value="ECO:0007669"/>
    <property type="project" value="UniProtKB-KW"/>
</dbReference>
<feature type="domain" description="Histidine kinase" evidence="7">
    <location>
        <begin position="238"/>
        <end position="432"/>
    </location>
</feature>
<dbReference type="InterPro" id="IPR005467">
    <property type="entry name" value="His_kinase_dom"/>
</dbReference>
<dbReference type="InterPro" id="IPR003661">
    <property type="entry name" value="HisK_dim/P_dom"/>
</dbReference>
<evidence type="ECO:0000256" key="5">
    <source>
        <dbReference type="ARBA" id="ARBA00022777"/>
    </source>
</evidence>
<organism evidence="8 9">
    <name type="scientific">Catenovulum sediminis</name>
    <dbReference type="NCBI Taxonomy" id="1740262"/>
    <lineage>
        <taxon>Bacteria</taxon>
        <taxon>Pseudomonadati</taxon>
        <taxon>Pseudomonadota</taxon>
        <taxon>Gammaproteobacteria</taxon>
        <taxon>Alteromonadales</taxon>
        <taxon>Alteromonadaceae</taxon>
        <taxon>Catenovulum</taxon>
    </lineage>
</organism>
<feature type="transmembrane region" description="Helical" evidence="6">
    <location>
        <begin position="158"/>
        <end position="177"/>
    </location>
</feature>
<protein>
    <recommendedName>
        <fullName evidence="2">histidine kinase</fullName>
        <ecNumber evidence="2">2.7.13.3</ecNumber>
    </recommendedName>
</protein>
<evidence type="ECO:0000256" key="6">
    <source>
        <dbReference type="SAM" id="Phobius"/>
    </source>
</evidence>
<dbReference type="PROSITE" id="PS50109">
    <property type="entry name" value="HIS_KIN"/>
    <property type="match status" value="1"/>
</dbReference>
<dbReference type="InterPro" id="IPR036097">
    <property type="entry name" value="HisK_dim/P_sf"/>
</dbReference>
<keyword evidence="4" id="KW-0808">Transferase</keyword>
<evidence type="ECO:0000313" key="8">
    <source>
        <dbReference type="EMBL" id="MER2492900.1"/>
    </source>
</evidence>
<keyword evidence="6" id="KW-0472">Membrane</keyword>
<name>A0ABV1RJ50_9ALTE</name>
<dbReference type="Gene3D" id="1.10.287.130">
    <property type="match status" value="1"/>
</dbReference>
<keyword evidence="5 8" id="KW-0418">Kinase</keyword>